<evidence type="ECO:0000313" key="2">
    <source>
        <dbReference type="EMBL" id="MVM36375.1"/>
    </source>
</evidence>
<keyword evidence="3" id="KW-1185">Reference proteome</keyword>
<dbReference type="RefSeq" id="WP_157591167.1">
    <property type="nucleotide sequence ID" value="NZ_WPIN01000058.1"/>
</dbReference>
<dbReference type="AlphaFoldDB" id="A0A7K1SRD5"/>
<dbReference type="Proteomes" id="UP000436006">
    <property type="component" value="Unassembled WGS sequence"/>
</dbReference>
<dbReference type="Gene3D" id="3.90.350.10">
    <property type="entry name" value="Transposase Inhibitor Protein From Tn5, Chain A, domain 1"/>
    <property type="match status" value="1"/>
</dbReference>
<sequence>MLPATFQQLTPHLAPFSRGIVKNLFLIAQALLTSRSSNMNTVKDRLGTLLGKANRQPASHYKRLIRFFNMSQSHQLTKAILRCTVALLSGRVRYLILDATTWRLGQKNVHLLVLSFIYQGVAIPVLWRDLDKKGHSNGCERQSFMEEAAQLYNLKGKILLADREYTGQLWFTFLHQQGIDFVIRLQRECYKHDTLTSYRTLERKALRRKRAVWTWLNWADCRLKLVMCRNEDPRPPRDPRKRAEPVFYWLTSLDNAKAVPAHYRKRWRIEQCFKALKTNGFNLESMNFKQSAKIELLLAVVVFAYVLSVEAGEAVSEQIGTKTYRNGNSSPAQSLFKKGLEMLNATLLVFDQFIGYLLCIFKSAKPRRFRFVQ</sequence>
<dbReference type="Pfam" id="PF01609">
    <property type="entry name" value="DDE_Tnp_1"/>
    <property type="match status" value="1"/>
</dbReference>
<dbReference type="PANTHER" id="PTHR33258:SF1">
    <property type="entry name" value="TRANSPOSASE INSL FOR INSERTION SEQUENCE ELEMENT IS186A-RELATED"/>
    <property type="match status" value="1"/>
</dbReference>
<dbReference type="GO" id="GO:0006313">
    <property type="term" value="P:DNA transposition"/>
    <property type="evidence" value="ECO:0007669"/>
    <property type="project" value="InterPro"/>
</dbReference>
<dbReference type="InterPro" id="IPR012337">
    <property type="entry name" value="RNaseH-like_sf"/>
</dbReference>
<name>A0A7K1SRD5_9BACT</name>
<dbReference type="EMBL" id="WPIN01000058">
    <property type="protein sequence ID" value="MVM36375.1"/>
    <property type="molecule type" value="Genomic_DNA"/>
</dbReference>
<feature type="domain" description="Transposase IS4-like" evidence="1">
    <location>
        <begin position="95"/>
        <end position="307"/>
    </location>
</feature>
<accession>A0A7K1SRD5</accession>
<evidence type="ECO:0000313" key="3">
    <source>
        <dbReference type="Proteomes" id="UP000436006"/>
    </source>
</evidence>
<organism evidence="2 3">
    <name type="scientific">Spirosoma arboris</name>
    <dbReference type="NCBI Taxonomy" id="2682092"/>
    <lineage>
        <taxon>Bacteria</taxon>
        <taxon>Pseudomonadati</taxon>
        <taxon>Bacteroidota</taxon>
        <taxon>Cytophagia</taxon>
        <taxon>Cytophagales</taxon>
        <taxon>Cytophagaceae</taxon>
        <taxon>Spirosoma</taxon>
    </lineage>
</organism>
<comment type="caution">
    <text evidence="2">The sequence shown here is derived from an EMBL/GenBank/DDBJ whole genome shotgun (WGS) entry which is preliminary data.</text>
</comment>
<dbReference type="GO" id="GO:0004803">
    <property type="term" value="F:transposase activity"/>
    <property type="evidence" value="ECO:0007669"/>
    <property type="project" value="InterPro"/>
</dbReference>
<dbReference type="InterPro" id="IPR002559">
    <property type="entry name" value="Transposase_11"/>
</dbReference>
<gene>
    <name evidence="2" type="ORF">GO755_40635</name>
</gene>
<reference evidence="2 3" key="1">
    <citation type="submission" date="2019-12" db="EMBL/GenBank/DDBJ databases">
        <title>Spirosoma sp. HMF4905 genome sequencing and assembly.</title>
        <authorList>
            <person name="Kang H."/>
            <person name="Cha I."/>
            <person name="Kim H."/>
            <person name="Joh K."/>
        </authorList>
    </citation>
    <scope>NUCLEOTIDE SEQUENCE [LARGE SCALE GENOMIC DNA]</scope>
    <source>
        <strain evidence="2 3">HMF4905</strain>
    </source>
</reference>
<proteinExistence type="predicted"/>
<protein>
    <submittedName>
        <fullName evidence="2">Transposase</fullName>
    </submittedName>
</protein>
<dbReference type="SUPFAM" id="SSF53098">
    <property type="entry name" value="Ribonuclease H-like"/>
    <property type="match status" value="1"/>
</dbReference>
<evidence type="ECO:0000259" key="1">
    <source>
        <dbReference type="Pfam" id="PF01609"/>
    </source>
</evidence>
<dbReference type="PANTHER" id="PTHR33258">
    <property type="entry name" value="TRANSPOSASE INSL FOR INSERTION SEQUENCE ELEMENT IS186A-RELATED"/>
    <property type="match status" value="1"/>
</dbReference>
<dbReference type="GO" id="GO:0003677">
    <property type="term" value="F:DNA binding"/>
    <property type="evidence" value="ECO:0007669"/>
    <property type="project" value="InterPro"/>
</dbReference>